<keyword evidence="1" id="KW-0547">Nucleotide-binding</keyword>
<dbReference type="GO" id="GO:0006355">
    <property type="term" value="P:regulation of DNA-templated transcription"/>
    <property type="evidence" value="ECO:0007669"/>
    <property type="project" value="InterPro"/>
</dbReference>
<dbReference type="InterPro" id="IPR002197">
    <property type="entry name" value="HTH_Fis"/>
</dbReference>
<gene>
    <name evidence="10" type="ORF">SAMN02746065_11010</name>
</gene>
<dbReference type="InterPro" id="IPR025662">
    <property type="entry name" value="Sigma_54_int_dom_ATP-bd_1"/>
</dbReference>
<dbReference type="PROSITE" id="PS00688">
    <property type="entry name" value="SIGMA54_INTERACT_3"/>
    <property type="match status" value="1"/>
</dbReference>
<dbReference type="AlphaFoldDB" id="A0A1W2BYL0"/>
<keyword evidence="4" id="KW-0238">DNA-binding</keyword>
<dbReference type="InterPro" id="IPR009057">
    <property type="entry name" value="Homeodomain-like_sf"/>
</dbReference>
<dbReference type="GO" id="GO:0043565">
    <property type="term" value="F:sequence-specific DNA binding"/>
    <property type="evidence" value="ECO:0007669"/>
    <property type="project" value="InterPro"/>
</dbReference>
<dbReference type="PROSITE" id="PS50045">
    <property type="entry name" value="SIGMA54_INTERACT_4"/>
    <property type="match status" value="1"/>
</dbReference>
<dbReference type="PROSITE" id="PS00675">
    <property type="entry name" value="SIGMA54_INTERACT_1"/>
    <property type="match status" value="1"/>
</dbReference>
<evidence type="ECO:0000256" key="3">
    <source>
        <dbReference type="ARBA" id="ARBA00023015"/>
    </source>
</evidence>
<dbReference type="InterPro" id="IPR003593">
    <property type="entry name" value="AAA+_ATPase"/>
</dbReference>
<proteinExistence type="predicted"/>
<dbReference type="SUPFAM" id="SSF46689">
    <property type="entry name" value="Homeodomain-like"/>
    <property type="match status" value="1"/>
</dbReference>
<dbReference type="InterPro" id="IPR058031">
    <property type="entry name" value="AAA_lid_NorR"/>
</dbReference>
<dbReference type="InterPro" id="IPR027417">
    <property type="entry name" value="P-loop_NTPase"/>
</dbReference>
<dbReference type="PROSITE" id="PS50112">
    <property type="entry name" value="PAS"/>
    <property type="match status" value="1"/>
</dbReference>
<evidence type="ECO:0000256" key="6">
    <source>
        <dbReference type="SAM" id="MobiDB-lite"/>
    </source>
</evidence>
<dbReference type="CDD" id="cd00130">
    <property type="entry name" value="PAS"/>
    <property type="match status" value="1"/>
</dbReference>
<dbReference type="Gene3D" id="1.10.10.60">
    <property type="entry name" value="Homeodomain-like"/>
    <property type="match status" value="1"/>
</dbReference>
<dbReference type="Gene3D" id="1.10.8.60">
    <property type="match status" value="1"/>
</dbReference>
<dbReference type="InterPro" id="IPR002078">
    <property type="entry name" value="Sigma_54_int"/>
</dbReference>
<evidence type="ECO:0000259" key="9">
    <source>
        <dbReference type="PROSITE" id="PS50113"/>
    </source>
</evidence>
<feature type="compositionally biased region" description="Basic and acidic residues" evidence="6">
    <location>
        <begin position="539"/>
        <end position="551"/>
    </location>
</feature>
<evidence type="ECO:0000313" key="10">
    <source>
        <dbReference type="EMBL" id="SMC78000.1"/>
    </source>
</evidence>
<feature type="region of interest" description="Disordered" evidence="6">
    <location>
        <begin position="538"/>
        <end position="559"/>
    </location>
</feature>
<feature type="domain" description="PAS" evidence="8">
    <location>
        <begin position="32"/>
        <end position="93"/>
    </location>
</feature>
<evidence type="ECO:0000256" key="5">
    <source>
        <dbReference type="ARBA" id="ARBA00023163"/>
    </source>
</evidence>
<sequence>MLIMNKDLKHNTAPEHDLEAFVKARTEVLRQEKEMYRSVFENTGTGTIIIDNDMLILFANAQFAALTGYEKSEIENAMRWSEFVIPEDNKKMQYYHYGRRKGSPDIPTEYECRIFNKDGDIKNIYMKVGMIPGTTRSIASFMDITQRKVAEKRLSESESQLKSIVSAFEGFIFTLSWDYKITFMNTTLTARVGYDAIGEKCYRVVHGLKFPCPWCQLKDVFMGEVSKREDKSPRDGRWYSVIQSPSYSRFDKVSGVQTIMMDITERKQQEEKIAEHANYYRSENKILRSVMKDRYRFGEIIGKSAPMQSVYDLILRAAASDAHVIITGESGTGKELVASAIHKLSSRSKHKFVPVNCGAISENIIESEFFGYRKGAFTGADKDKNGFLDTADKGTLFLDEIGDIGLNIQVKLLRSIEGGGFTPVGGNELKKPDLRIVAATNKNLKNLVKEGLMREDFFYRINIIPIKLPPLRERKEDLPLLIRHFLSKYDKNLIPPMDKHVMDAFINHNWPGNVRELQNTLDRYVTLNECEFLDTFAEPEPHGDESLHPQDMEAGPGDKNLNEILATVEKRIITKALEDNRWLKSKTAACLGIHRKTLFTKMKKHRLE</sequence>
<reference evidence="10 11" key="1">
    <citation type="submission" date="2017-04" db="EMBL/GenBank/DDBJ databases">
        <authorList>
            <person name="Afonso C.L."/>
            <person name="Miller P.J."/>
            <person name="Scott M.A."/>
            <person name="Spackman E."/>
            <person name="Goraichik I."/>
            <person name="Dimitrov K.M."/>
            <person name="Suarez D.L."/>
            <person name="Swayne D.E."/>
        </authorList>
    </citation>
    <scope>NUCLEOTIDE SEQUENCE [LARGE SCALE GENOMIC DNA]</scope>
    <source>
        <strain evidence="10 11">DSM 3385</strain>
    </source>
</reference>
<feature type="domain" description="Sigma-54 factor interaction" evidence="7">
    <location>
        <begin position="300"/>
        <end position="526"/>
    </location>
</feature>
<dbReference type="InterPro" id="IPR000014">
    <property type="entry name" value="PAS"/>
</dbReference>
<dbReference type="Gene3D" id="3.30.450.20">
    <property type="entry name" value="PAS domain"/>
    <property type="match status" value="2"/>
</dbReference>
<dbReference type="Proteomes" id="UP000192418">
    <property type="component" value="Unassembled WGS sequence"/>
</dbReference>
<dbReference type="PROSITE" id="PS50113">
    <property type="entry name" value="PAC"/>
    <property type="match status" value="1"/>
</dbReference>
<evidence type="ECO:0000256" key="2">
    <source>
        <dbReference type="ARBA" id="ARBA00022840"/>
    </source>
</evidence>
<dbReference type="PANTHER" id="PTHR32071:SF57">
    <property type="entry name" value="C4-DICARBOXYLATE TRANSPORT TRANSCRIPTIONAL REGULATORY PROTEIN DCTD"/>
    <property type="match status" value="1"/>
</dbReference>
<dbReference type="SMART" id="SM00091">
    <property type="entry name" value="PAS"/>
    <property type="match status" value="1"/>
</dbReference>
<dbReference type="Pfam" id="PF13188">
    <property type="entry name" value="PAS_8"/>
    <property type="match status" value="1"/>
</dbReference>
<dbReference type="InterPro" id="IPR025943">
    <property type="entry name" value="Sigma_54_int_dom_ATP-bd_2"/>
</dbReference>
<dbReference type="FunFam" id="3.40.50.300:FF:000006">
    <property type="entry name" value="DNA-binding transcriptional regulator NtrC"/>
    <property type="match status" value="1"/>
</dbReference>
<evidence type="ECO:0000259" key="8">
    <source>
        <dbReference type="PROSITE" id="PS50112"/>
    </source>
</evidence>
<dbReference type="Pfam" id="PF00158">
    <property type="entry name" value="Sigma54_activat"/>
    <property type="match status" value="1"/>
</dbReference>
<organism evidence="10 11">
    <name type="scientific">Desulfocicer vacuolatum DSM 3385</name>
    <dbReference type="NCBI Taxonomy" id="1121400"/>
    <lineage>
        <taxon>Bacteria</taxon>
        <taxon>Pseudomonadati</taxon>
        <taxon>Thermodesulfobacteriota</taxon>
        <taxon>Desulfobacteria</taxon>
        <taxon>Desulfobacterales</taxon>
        <taxon>Desulfobacteraceae</taxon>
        <taxon>Desulfocicer</taxon>
    </lineage>
</organism>
<dbReference type="SMART" id="SM00382">
    <property type="entry name" value="AAA"/>
    <property type="match status" value="1"/>
</dbReference>
<dbReference type="InterPro" id="IPR025944">
    <property type="entry name" value="Sigma_54_int_dom_CS"/>
</dbReference>
<dbReference type="PROSITE" id="PS00676">
    <property type="entry name" value="SIGMA54_INTERACT_2"/>
    <property type="match status" value="1"/>
</dbReference>
<dbReference type="Gene3D" id="3.40.50.300">
    <property type="entry name" value="P-loop containing nucleotide triphosphate hydrolases"/>
    <property type="match status" value="1"/>
</dbReference>
<protein>
    <submittedName>
        <fullName evidence="10">PAS domain S-box-containing protein</fullName>
    </submittedName>
</protein>
<dbReference type="STRING" id="1121400.SAMN02746065_11010"/>
<dbReference type="EMBL" id="FWXY01000010">
    <property type="protein sequence ID" value="SMC78000.1"/>
    <property type="molecule type" value="Genomic_DNA"/>
</dbReference>
<keyword evidence="11" id="KW-1185">Reference proteome</keyword>
<dbReference type="InterPro" id="IPR035965">
    <property type="entry name" value="PAS-like_dom_sf"/>
</dbReference>
<dbReference type="Pfam" id="PF02954">
    <property type="entry name" value="HTH_8"/>
    <property type="match status" value="1"/>
</dbReference>
<keyword evidence="3" id="KW-0805">Transcription regulation</keyword>
<dbReference type="OrthoDB" id="5409901at2"/>
<feature type="domain" description="PAC" evidence="9">
    <location>
        <begin position="223"/>
        <end position="275"/>
    </location>
</feature>
<evidence type="ECO:0000313" key="11">
    <source>
        <dbReference type="Proteomes" id="UP000192418"/>
    </source>
</evidence>
<dbReference type="GO" id="GO:0005524">
    <property type="term" value="F:ATP binding"/>
    <property type="evidence" value="ECO:0007669"/>
    <property type="project" value="UniProtKB-KW"/>
</dbReference>
<dbReference type="SUPFAM" id="SSF52540">
    <property type="entry name" value="P-loop containing nucleoside triphosphate hydrolases"/>
    <property type="match status" value="1"/>
</dbReference>
<dbReference type="Pfam" id="PF25601">
    <property type="entry name" value="AAA_lid_14"/>
    <property type="match status" value="1"/>
</dbReference>
<dbReference type="CDD" id="cd00009">
    <property type="entry name" value="AAA"/>
    <property type="match status" value="1"/>
</dbReference>
<dbReference type="InterPro" id="IPR000700">
    <property type="entry name" value="PAS-assoc_C"/>
</dbReference>
<evidence type="ECO:0000256" key="1">
    <source>
        <dbReference type="ARBA" id="ARBA00022741"/>
    </source>
</evidence>
<name>A0A1W2BYL0_9BACT</name>
<accession>A0A1W2BYL0</accession>
<dbReference type="NCBIfam" id="TIGR00229">
    <property type="entry name" value="sensory_box"/>
    <property type="match status" value="1"/>
</dbReference>
<keyword evidence="5" id="KW-0804">Transcription</keyword>
<keyword evidence="2" id="KW-0067">ATP-binding</keyword>
<dbReference type="PRINTS" id="PR01590">
    <property type="entry name" value="HTHFIS"/>
</dbReference>
<evidence type="ECO:0000259" key="7">
    <source>
        <dbReference type="PROSITE" id="PS50045"/>
    </source>
</evidence>
<evidence type="ECO:0000256" key="4">
    <source>
        <dbReference type="ARBA" id="ARBA00023125"/>
    </source>
</evidence>
<dbReference type="PANTHER" id="PTHR32071">
    <property type="entry name" value="TRANSCRIPTIONAL REGULATORY PROTEIN"/>
    <property type="match status" value="1"/>
</dbReference>
<dbReference type="SUPFAM" id="SSF55785">
    <property type="entry name" value="PYP-like sensor domain (PAS domain)"/>
    <property type="match status" value="2"/>
</dbReference>